<gene>
    <name evidence="2" type="ORF">COR50_14370</name>
</gene>
<proteinExistence type="predicted"/>
<dbReference type="Pfam" id="PF17293">
    <property type="entry name" value="Arm-DNA-bind_5"/>
    <property type="match status" value="1"/>
</dbReference>
<evidence type="ECO:0000259" key="1">
    <source>
        <dbReference type="Pfam" id="PF17293"/>
    </source>
</evidence>
<dbReference type="Proteomes" id="UP000220133">
    <property type="component" value="Chromosome"/>
</dbReference>
<reference evidence="2 3" key="1">
    <citation type="submission" date="2017-10" db="EMBL/GenBank/DDBJ databases">
        <title>Paenichitinophaga pekingensis gen. nov., sp. nov., isolated from activated sludge.</title>
        <authorList>
            <person name="Jin D."/>
            <person name="Kong X."/>
            <person name="Deng Y."/>
            <person name="Bai Z."/>
        </authorList>
    </citation>
    <scope>NUCLEOTIDE SEQUENCE [LARGE SCALE GENOMIC DNA]</scope>
    <source>
        <strain evidence="2 3">13</strain>
    </source>
</reference>
<evidence type="ECO:0000313" key="3">
    <source>
        <dbReference type="Proteomes" id="UP000220133"/>
    </source>
</evidence>
<dbReference type="RefSeq" id="WP_098194625.1">
    <property type="nucleotide sequence ID" value="NZ_CP023777.1"/>
</dbReference>
<keyword evidence="3" id="KW-1185">Reference proteome</keyword>
<evidence type="ECO:0000313" key="2">
    <source>
        <dbReference type="EMBL" id="ATL48251.1"/>
    </source>
</evidence>
<feature type="domain" description="Arm DNA-binding" evidence="1">
    <location>
        <begin position="25"/>
        <end position="97"/>
    </location>
</feature>
<organism evidence="2 3">
    <name type="scientific">Chitinophaga caeni</name>
    <dbReference type="NCBI Taxonomy" id="2029983"/>
    <lineage>
        <taxon>Bacteria</taxon>
        <taxon>Pseudomonadati</taxon>
        <taxon>Bacteroidota</taxon>
        <taxon>Chitinophagia</taxon>
        <taxon>Chitinophagales</taxon>
        <taxon>Chitinophagaceae</taxon>
        <taxon>Chitinophaga</taxon>
    </lineage>
</organism>
<dbReference type="EMBL" id="CP023777">
    <property type="protein sequence ID" value="ATL48251.1"/>
    <property type="molecule type" value="Genomic_DNA"/>
</dbReference>
<sequence length="99" mass="11442">MRTEATFSVDFVMRKKESDPHRGYIYARITVDGDIKELSLKEEVSSESWIPGSECLKGRAAEVQKINNYIEDVRSKIRQKYRELQDSGKRMSADLVKQA</sequence>
<dbReference type="OrthoDB" id="680687at2"/>
<dbReference type="AlphaFoldDB" id="A0A291QWF3"/>
<dbReference type="InterPro" id="IPR035386">
    <property type="entry name" value="Arm-DNA-bind_5"/>
</dbReference>
<accession>A0A291QWF3</accession>
<dbReference type="KEGG" id="cbae:COR50_14370"/>
<protein>
    <recommendedName>
        <fullName evidence="1">Arm DNA-binding domain-containing protein</fullName>
    </recommendedName>
</protein>
<name>A0A291QWF3_9BACT</name>